<evidence type="ECO:0000313" key="2">
    <source>
        <dbReference type="Proteomes" id="UP001277972"/>
    </source>
</evidence>
<comment type="caution">
    <text evidence="1">The sequence shown here is derived from an EMBL/GenBank/DDBJ whole genome shotgun (WGS) entry which is preliminary data.</text>
</comment>
<proteinExistence type="predicted"/>
<organism evidence="1 2">
    <name type="scientific">Gracilibacillus pellucidus</name>
    <dbReference type="NCBI Taxonomy" id="3095368"/>
    <lineage>
        <taxon>Bacteria</taxon>
        <taxon>Bacillati</taxon>
        <taxon>Bacillota</taxon>
        <taxon>Bacilli</taxon>
        <taxon>Bacillales</taxon>
        <taxon>Bacillaceae</taxon>
        <taxon>Gracilibacillus</taxon>
    </lineage>
</organism>
<reference evidence="1" key="1">
    <citation type="submission" date="2023-11" db="EMBL/GenBank/DDBJ databases">
        <title>Gracilibacillus pellucida a moderately halophilic bacterium isolated from saline soil in Xinjiang province.</title>
        <authorList>
            <person name="Zhang Z."/>
            <person name="Tan F."/>
            <person name="Wang Y."/>
            <person name="Xia M."/>
        </authorList>
    </citation>
    <scope>NUCLEOTIDE SEQUENCE</scope>
    <source>
        <strain evidence="1">S3-1-1</strain>
    </source>
</reference>
<evidence type="ECO:0000313" key="1">
    <source>
        <dbReference type="EMBL" id="MDX8046234.1"/>
    </source>
</evidence>
<protein>
    <submittedName>
        <fullName evidence="1">Beta-galactosidase</fullName>
    </submittedName>
</protein>
<name>A0ACC6M5L0_9BACI</name>
<keyword evidence="2" id="KW-1185">Reference proteome</keyword>
<dbReference type="Proteomes" id="UP001277972">
    <property type="component" value="Unassembled WGS sequence"/>
</dbReference>
<gene>
    <name evidence="1" type="ORF">SH601_09545</name>
</gene>
<accession>A0ACC6M5L0</accession>
<dbReference type="EMBL" id="JAWZSR010000004">
    <property type="protein sequence ID" value="MDX8046234.1"/>
    <property type="molecule type" value="Genomic_DNA"/>
</dbReference>
<sequence length="675" mass="78009">MVKQINDVMPKIAFGGDYNPEQWDENIWLEDAKLMQEAGVNLVSVAIFSWSVIEIEEDQYDFTWLDKVLDILHNHGIGVSLATATASPPAWLSKKYPEVLAVQANGVPLQVGSRQHYSPNSKRFISAVQQLVTKIAERYKSHPALKMWHINNEYACHVAECYSNESLATFRNWLKERYGSIEILNQKWGTNFWSQRYKDWEEIQFPVNLPTFYNPSQKLDYKRFMNDAIFNLYKTEKEILRKITPDVPVFTNFMYEFKPLNYFEWAKELDLVTWDSYPDPREGKPFRHAMHHDLMRSLKNGQPFYLMEQVTSHVNWRDINKTKKPGEMRLWSYSTVARGGDGVMYFQWRQGKAGAEKFHGAMIPHSNDTNSRVYQEVKQLGNELKKLNGIVDARIKARVAIIFDWENWWAVEHEGKPHNKLSYLDQVYQYYQVFYEHNIAVDFVQSTDDLAKYQLVVAPMLYMIRAGEEANLKQFVAQGGTLIVSFFSGIVDAQDHIHLGGYPAPLRELLGITVEEFAPMAENETNTIVMNGEIFITNTWADIIRLEGAQPIATYKENWYQDYAAVTFHRYGKGNTIYVGTNPSTNYLEKLINGILQQLKIEAPHAAPKNVEIVERSRQDTTFLFMLNHNEDPVTISLNENIRYTDCLQGKSVTNRITISGTDVAILTYSNADIS</sequence>